<dbReference type="AlphaFoldDB" id="A0A2H3DAX7"/>
<reference evidence="7" key="1">
    <citation type="journal article" date="2017" name="Nat. Ecol. Evol.">
        <title>Genome expansion and lineage-specific genetic innovations in the forest pathogenic fungi Armillaria.</title>
        <authorList>
            <person name="Sipos G."/>
            <person name="Prasanna A.N."/>
            <person name="Walter M.C."/>
            <person name="O'Connor E."/>
            <person name="Balint B."/>
            <person name="Krizsan K."/>
            <person name="Kiss B."/>
            <person name="Hess J."/>
            <person name="Varga T."/>
            <person name="Slot J."/>
            <person name="Riley R."/>
            <person name="Boka B."/>
            <person name="Rigling D."/>
            <person name="Barry K."/>
            <person name="Lee J."/>
            <person name="Mihaltcheva S."/>
            <person name="LaButti K."/>
            <person name="Lipzen A."/>
            <person name="Waldron R."/>
            <person name="Moloney N.M."/>
            <person name="Sperisen C."/>
            <person name="Kredics L."/>
            <person name="Vagvoelgyi C."/>
            <person name="Patrignani A."/>
            <person name="Fitzpatrick D."/>
            <person name="Nagy I."/>
            <person name="Doyle S."/>
            <person name="Anderson J.B."/>
            <person name="Grigoriev I.V."/>
            <person name="Gueldener U."/>
            <person name="Muensterkoetter M."/>
            <person name="Nagy L.G."/>
        </authorList>
    </citation>
    <scope>NUCLEOTIDE SEQUENCE [LARGE SCALE GENOMIC DNA]</scope>
    <source>
        <strain evidence="7">Ar21-2</strain>
    </source>
</reference>
<dbReference type="InParanoid" id="A0A2H3DAX7"/>
<dbReference type="EMBL" id="KZ293663">
    <property type="protein sequence ID" value="PBK90944.1"/>
    <property type="molecule type" value="Genomic_DNA"/>
</dbReference>
<evidence type="ECO:0000256" key="3">
    <source>
        <dbReference type="ARBA" id="ARBA00022833"/>
    </source>
</evidence>
<keyword evidence="3" id="KW-0862">Zinc</keyword>
<dbReference type="STRING" id="47427.A0A2H3DAX7"/>
<keyword evidence="7" id="KW-1185">Reference proteome</keyword>
<dbReference type="PROSITE" id="PS50865">
    <property type="entry name" value="ZF_MYND_2"/>
    <property type="match status" value="1"/>
</dbReference>
<feature type="domain" description="MYND-type" evidence="5">
    <location>
        <begin position="25"/>
        <end position="69"/>
    </location>
</feature>
<evidence type="ECO:0000313" key="7">
    <source>
        <dbReference type="Proteomes" id="UP000217790"/>
    </source>
</evidence>
<evidence type="ECO:0000256" key="4">
    <source>
        <dbReference type="PROSITE-ProRule" id="PRU00134"/>
    </source>
</evidence>
<keyword evidence="2 4" id="KW-0863">Zinc-finger</keyword>
<protein>
    <recommendedName>
        <fullName evidence="5">MYND-type domain-containing protein</fullName>
    </recommendedName>
</protein>
<sequence length="218" mass="25443">MLLRHRSSSAESSSPTGNRALYWICLSLSRIPPILAEGRHPKRCTACWITLYCSSTCQKAAWKEHREQCHEWAQQRKCDVSGPMGDHDLFYIQRYVLEVLKANGRHIRDLRREYMKTHPDTPARRLVINCDYEKLPQTFKIISSEDIKERAATTTPGLFDRSDQGKSRLIRLVTPWKRGSVALVLHLLYTPDYPSDEDLLIRGFQRYICSNFLVFRRC</sequence>
<evidence type="ECO:0000256" key="1">
    <source>
        <dbReference type="ARBA" id="ARBA00022723"/>
    </source>
</evidence>
<evidence type="ECO:0000256" key="2">
    <source>
        <dbReference type="ARBA" id="ARBA00022771"/>
    </source>
</evidence>
<keyword evidence="1" id="KW-0479">Metal-binding</keyword>
<dbReference type="GO" id="GO:0008270">
    <property type="term" value="F:zinc ion binding"/>
    <property type="evidence" value="ECO:0007669"/>
    <property type="project" value="UniProtKB-KW"/>
</dbReference>
<dbReference type="Proteomes" id="UP000217790">
    <property type="component" value="Unassembled WGS sequence"/>
</dbReference>
<dbReference type="InterPro" id="IPR002893">
    <property type="entry name" value="Znf_MYND"/>
</dbReference>
<dbReference type="OrthoDB" id="432970at2759"/>
<accession>A0A2H3DAX7</accession>
<evidence type="ECO:0000313" key="6">
    <source>
        <dbReference type="EMBL" id="PBK90944.1"/>
    </source>
</evidence>
<dbReference type="SUPFAM" id="SSF144232">
    <property type="entry name" value="HIT/MYND zinc finger-like"/>
    <property type="match status" value="1"/>
</dbReference>
<dbReference type="Pfam" id="PF01753">
    <property type="entry name" value="zf-MYND"/>
    <property type="match status" value="1"/>
</dbReference>
<name>A0A2H3DAX7_ARMGA</name>
<dbReference type="Gene3D" id="6.10.140.2220">
    <property type="match status" value="1"/>
</dbReference>
<evidence type="ECO:0000259" key="5">
    <source>
        <dbReference type="PROSITE" id="PS50865"/>
    </source>
</evidence>
<proteinExistence type="predicted"/>
<gene>
    <name evidence="6" type="ORF">ARMGADRAFT_283803</name>
</gene>
<organism evidence="6 7">
    <name type="scientific">Armillaria gallica</name>
    <name type="common">Bulbous honey fungus</name>
    <name type="synonym">Armillaria bulbosa</name>
    <dbReference type="NCBI Taxonomy" id="47427"/>
    <lineage>
        <taxon>Eukaryota</taxon>
        <taxon>Fungi</taxon>
        <taxon>Dikarya</taxon>
        <taxon>Basidiomycota</taxon>
        <taxon>Agaricomycotina</taxon>
        <taxon>Agaricomycetes</taxon>
        <taxon>Agaricomycetidae</taxon>
        <taxon>Agaricales</taxon>
        <taxon>Marasmiineae</taxon>
        <taxon>Physalacriaceae</taxon>
        <taxon>Armillaria</taxon>
    </lineage>
</organism>